<evidence type="ECO:0000313" key="1">
    <source>
        <dbReference type="EMBL" id="GCE44859.1"/>
    </source>
</evidence>
<dbReference type="AlphaFoldDB" id="A0A402CMX8"/>
<sequence>MSCTSSGRQPGGVDASLLRSVLFEAVEQAEREAAKLYALINA</sequence>
<reference evidence="1 2" key="1">
    <citation type="submission" date="2018-11" db="EMBL/GenBank/DDBJ databases">
        <title>Microbial catabolism of amino acid.</title>
        <authorList>
            <person name="Hibi M."/>
            <person name="Ogawa J."/>
        </authorList>
    </citation>
    <scope>NUCLEOTIDE SEQUENCE [LARGE SCALE GENOMIC DNA]</scope>
    <source>
        <strain evidence="1 2">C31-06</strain>
    </source>
</reference>
<name>A0A402CMX8_RHOWR</name>
<comment type="caution">
    <text evidence="1">The sequence shown here is derived from an EMBL/GenBank/DDBJ whole genome shotgun (WGS) entry which is preliminary data.</text>
</comment>
<keyword evidence="2" id="KW-1185">Reference proteome</keyword>
<gene>
    <name evidence="1" type="ORF">Rhow_000485</name>
</gene>
<accession>A0A402CMX8</accession>
<evidence type="ECO:0000313" key="2">
    <source>
        <dbReference type="Proteomes" id="UP000287519"/>
    </source>
</evidence>
<proteinExistence type="predicted"/>
<dbReference type="EMBL" id="BHYM01000113">
    <property type="protein sequence ID" value="GCE44859.1"/>
    <property type="molecule type" value="Genomic_DNA"/>
</dbReference>
<protein>
    <submittedName>
        <fullName evidence="1">Uncharacterized protein</fullName>
    </submittedName>
</protein>
<organism evidence="1 2">
    <name type="scientific">Rhodococcus wratislaviensis</name>
    <name type="common">Tsukamurella wratislaviensis</name>
    <dbReference type="NCBI Taxonomy" id="44752"/>
    <lineage>
        <taxon>Bacteria</taxon>
        <taxon>Bacillati</taxon>
        <taxon>Actinomycetota</taxon>
        <taxon>Actinomycetes</taxon>
        <taxon>Mycobacteriales</taxon>
        <taxon>Nocardiaceae</taxon>
        <taxon>Rhodococcus</taxon>
    </lineage>
</organism>
<dbReference type="Proteomes" id="UP000287519">
    <property type="component" value="Unassembled WGS sequence"/>
</dbReference>